<protein>
    <submittedName>
        <fullName evidence="1">Uncharacterized protein</fullName>
    </submittedName>
</protein>
<evidence type="ECO:0000313" key="2">
    <source>
        <dbReference type="Proteomes" id="UP000536179"/>
    </source>
</evidence>
<gene>
    <name evidence="1" type="ORF">FHS27_004641</name>
</gene>
<dbReference type="EMBL" id="JACHXU010000018">
    <property type="protein sequence ID" value="MBB3208808.1"/>
    <property type="molecule type" value="Genomic_DNA"/>
</dbReference>
<proteinExistence type="predicted"/>
<dbReference type="Proteomes" id="UP000536179">
    <property type="component" value="Unassembled WGS sequence"/>
</dbReference>
<evidence type="ECO:0000313" key="1">
    <source>
        <dbReference type="EMBL" id="MBB3208808.1"/>
    </source>
</evidence>
<comment type="caution">
    <text evidence="1">The sequence shown here is derived from an EMBL/GenBank/DDBJ whole genome shotgun (WGS) entry which is preliminary data.</text>
</comment>
<organism evidence="1 2">
    <name type="scientific">Aporhodopirellula rubra</name>
    <dbReference type="NCBI Taxonomy" id="980271"/>
    <lineage>
        <taxon>Bacteria</taxon>
        <taxon>Pseudomonadati</taxon>
        <taxon>Planctomycetota</taxon>
        <taxon>Planctomycetia</taxon>
        <taxon>Pirellulales</taxon>
        <taxon>Pirellulaceae</taxon>
        <taxon>Aporhodopirellula</taxon>
    </lineage>
</organism>
<keyword evidence="2" id="KW-1185">Reference proteome</keyword>
<reference evidence="1 2" key="1">
    <citation type="submission" date="2020-08" db="EMBL/GenBank/DDBJ databases">
        <title>Genomic Encyclopedia of Type Strains, Phase III (KMG-III): the genomes of soil and plant-associated and newly described type strains.</title>
        <authorList>
            <person name="Whitman W."/>
        </authorList>
    </citation>
    <scope>NUCLEOTIDE SEQUENCE [LARGE SCALE GENOMIC DNA]</scope>
    <source>
        <strain evidence="1 2">CECT 8075</strain>
    </source>
</reference>
<dbReference type="RefSeq" id="WP_184306969.1">
    <property type="nucleotide sequence ID" value="NZ_JACHXU010000018.1"/>
</dbReference>
<accession>A0A7W5H7V8</accession>
<sequence length="70" mass="7959">MKSPPKTIPNEFIIAPDNLRLCRRIRSMGVTDFSRQTISRVAWVPSNVDDSLHQHMHHLGTPPDSVTSHE</sequence>
<name>A0A7W5H7V8_9BACT</name>
<dbReference type="AlphaFoldDB" id="A0A7W5H7V8"/>